<sequence length="203" mass="22579">MRHILCIVMLFGATEALAQTKAAVAKRAPLFIGIDSASWLPRSELLPKAEEIEALAKKIGVRQRNMDPFGLSTFPREDDAPVITEDVYRATPKITLNQALQTLKINGVNLQRKEFLIGGRRAAEGDVIELAYKGEIFQAQVMEVGATQLHFRDIQRDESGVLKHDILPHLSIEPLQKIASQMEGRMTPMEPSQPTQSTKPTKP</sequence>
<evidence type="ECO:0000256" key="1">
    <source>
        <dbReference type="SAM" id="SignalP"/>
    </source>
</evidence>
<organism evidence="2 3">
    <name type="scientific">Prosthecobacter fluviatilis</name>
    <dbReference type="NCBI Taxonomy" id="445931"/>
    <lineage>
        <taxon>Bacteria</taxon>
        <taxon>Pseudomonadati</taxon>
        <taxon>Verrucomicrobiota</taxon>
        <taxon>Verrucomicrobiia</taxon>
        <taxon>Verrucomicrobiales</taxon>
        <taxon>Verrucomicrobiaceae</taxon>
        <taxon>Prosthecobacter</taxon>
    </lineage>
</organism>
<keyword evidence="3" id="KW-1185">Reference proteome</keyword>
<dbReference type="Proteomes" id="UP001596052">
    <property type="component" value="Unassembled WGS sequence"/>
</dbReference>
<proteinExistence type="predicted"/>
<keyword evidence="1" id="KW-0732">Signal</keyword>
<evidence type="ECO:0000313" key="3">
    <source>
        <dbReference type="Proteomes" id="UP001596052"/>
    </source>
</evidence>
<dbReference type="EMBL" id="JBHSMQ010000001">
    <property type="protein sequence ID" value="MFC5454222.1"/>
    <property type="molecule type" value="Genomic_DNA"/>
</dbReference>
<evidence type="ECO:0000313" key="2">
    <source>
        <dbReference type="EMBL" id="MFC5454222.1"/>
    </source>
</evidence>
<name>A0ABW0KNL7_9BACT</name>
<feature type="signal peptide" evidence="1">
    <location>
        <begin position="1"/>
        <end position="18"/>
    </location>
</feature>
<protein>
    <recommendedName>
        <fullName evidence="4">FlgO domain-containing protein</fullName>
    </recommendedName>
</protein>
<gene>
    <name evidence="2" type="ORF">ACFQDI_05085</name>
</gene>
<comment type="caution">
    <text evidence="2">The sequence shown here is derived from an EMBL/GenBank/DDBJ whole genome shotgun (WGS) entry which is preliminary data.</text>
</comment>
<feature type="chain" id="PRO_5047028924" description="FlgO domain-containing protein" evidence="1">
    <location>
        <begin position="19"/>
        <end position="203"/>
    </location>
</feature>
<dbReference type="RefSeq" id="WP_377164071.1">
    <property type="nucleotide sequence ID" value="NZ_JBHSMQ010000001.1"/>
</dbReference>
<reference evidence="3" key="1">
    <citation type="journal article" date="2019" name="Int. J. Syst. Evol. Microbiol.">
        <title>The Global Catalogue of Microorganisms (GCM) 10K type strain sequencing project: providing services to taxonomists for standard genome sequencing and annotation.</title>
        <authorList>
            <consortium name="The Broad Institute Genomics Platform"/>
            <consortium name="The Broad Institute Genome Sequencing Center for Infectious Disease"/>
            <person name="Wu L."/>
            <person name="Ma J."/>
        </authorList>
    </citation>
    <scope>NUCLEOTIDE SEQUENCE [LARGE SCALE GENOMIC DNA]</scope>
    <source>
        <strain evidence="3">CGMCC 4.1469</strain>
    </source>
</reference>
<evidence type="ECO:0008006" key="4">
    <source>
        <dbReference type="Google" id="ProtNLM"/>
    </source>
</evidence>
<accession>A0ABW0KNL7</accession>